<dbReference type="Pfam" id="PF00593">
    <property type="entry name" value="TonB_dep_Rec_b-barrel"/>
    <property type="match status" value="1"/>
</dbReference>
<keyword evidence="4 9" id="KW-1134">Transmembrane beta strand</keyword>
<evidence type="ECO:0000256" key="3">
    <source>
        <dbReference type="ARBA" id="ARBA00022448"/>
    </source>
</evidence>
<protein>
    <submittedName>
        <fullName evidence="14">TonB-dependent receptor domain-containing protein</fullName>
    </submittedName>
</protein>
<dbReference type="PROSITE" id="PS52016">
    <property type="entry name" value="TONB_DEPENDENT_REC_3"/>
    <property type="match status" value="1"/>
</dbReference>
<dbReference type="InterPro" id="IPR037066">
    <property type="entry name" value="Plug_dom_sf"/>
</dbReference>
<keyword evidence="15" id="KW-1185">Reference proteome</keyword>
<dbReference type="Pfam" id="PF07715">
    <property type="entry name" value="Plug"/>
    <property type="match status" value="1"/>
</dbReference>
<comment type="subcellular location">
    <subcellularLocation>
        <location evidence="1 9">Cell outer membrane</location>
        <topology evidence="1 9">Multi-pass membrane protein</topology>
    </subcellularLocation>
</comment>
<evidence type="ECO:0000256" key="9">
    <source>
        <dbReference type="PROSITE-ProRule" id="PRU01360"/>
    </source>
</evidence>
<accession>A0ABV7HFV8</accession>
<dbReference type="Gene3D" id="2.170.130.10">
    <property type="entry name" value="TonB-dependent receptor, plug domain"/>
    <property type="match status" value="1"/>
</dbReference>
<evidence type="ECO:0000256" key="7">
    <source>
        <dbReference type="ARBA" id="ARBA00023136"/>
    </source>
</evidence>
<evidence type="ECO:0000256" key="2">
    <source>
        <dbReference type="ARBA" id="ARBA00009810"/>
    </source>
</evidence>
<gene>
    <name evidence="14" type="ORF">ACFOEK_17055</name>
</gene>
<sequence>MFQLAQASKQYKLSLLAASVAAAMTATSAFAEESQENVQETNMIEIKGQATAGLDSLVTQEDLEKTTASDLGEIFRLDPQVNAGGGVSLGQKLYLRNIGEDALNISVDGAEQANAIFHHAGRVSVEPELLKQVEVEAGPGSATAGFGALGGAVRFVTKDPSDLLEPGEQAGALIKGTYYSNSEGYKASSSVYGRDSSDSLSVLATFVRSEHDVSEDGNGDDINGSDADQKMSYAKLVANMSDEQKLSISIENMDDKGDMPYRSEWIAPTAKNTISPTEANRRTAILNYEYDSINNDLLDLMVNVYQTKNEQNRFAEVDATALGIGVIPTDNLGEVETFGFTVQNTSLIANHKLIYGVNYRDDESSLTTTRTASLGVPAVDGMLDAAFEMQSSEEEGKAKALYLQDVIDVTNDLVVSLGVRYDDYEVDQVSGEVSDDAISPNLSANFTVNSNLSVSAGYSQAFRGPEVVDAYRAYAAVPAFFEDAAPARDENIEGEKSNNFEIGFDFNYENFGLSAGAYVLTIENAVYLEYDAGPIGFRGRPVGEYQNMDDDIETTGFYVKADYHWEGLMAALSFHSAKTEIDDQEAYRNITGSTATSIGDKVIADVSYEFNNDLLIGWTGEFVKGFNISVDDEWSEGAYDEVNKPGYGVHDVYARWLPTSDEDLSLTLTVKNIFDKQYLDHASSEDLTSTYPWIVGQNEPGRDVRLTAALRI</sequence>
<dbReference type="InterPro" id="IPR000531">
    <property type="entry name" value="Beta-barrel_TonB"/>
</dbReference>
<dbReference type="RefSeq" id="WP_386722674.1">
    <property type="nucleotide sequence ID" value="NZ_JBHRSZ010000007.1"/>
</dbReference>
<dbReference type="PANTHER" id="PTHR30069">
    <property type="entry name" value="TONB-DEPENDENT OUTER MEMBRANE RECEPTOR"/>
    <property type="match status" value="1"/>
</dbReference>
<reference evidence="15" key="1">
    <citation type="journal article" date="2019" name="Int. J. Syst. Evol. Microbiol.">
        <title>The Global Catalogue of Microorganisms (GCM) 10K type strain sequencing project: providing services to taxonomists for standard genome sequencing and annotation.</title>
        <authorList>
            <consortium name="The Broad Institute Genomics Platform"/>
            <consortium name="The Broad Institute Genome Sequencing Center for Infectious Disease"/>
            <person name="Wu L."/>
            <person name="Ma J."/>
        </authorList>
    </citation>
    <scope>NUCLEOTIDE SEQUENCE [LARGE SCALE GENOMIC DNA]</scope>
    <source>
        <strain evidence="15">KCTC 52438</strain>
    </source>
</reference>
<feature type="domain" description="TonB-dependent receptor plug" evidence="13">
    <location>
        <begin position="56"/>
        <end position="152"/>
    </location>
</feature>
<feature type="chain" id="PRO_5045848599" evidence="11">
    <location>
        <begin position="32"/>
        <end position="712"/>
    </location>
</feature>
<evidence type="ECO:0000256" key="5">
    <source>
        <dbReference type="ARBA" id="ARBA00022692"/>
    </source>
</evidence>
<keyword evidence="14" id="KW-0675">Receptor</keyword>
<feature type="signal peptide" evidence="11">
    <location>
        <begin position="1"/>
        <end position="31"/>
    </location>
</feature>
<comment type="similarity">
    <text evidence="2 9 10">Belongs to the TonB-dependent receptor family.</text>
</comment>
<evidence type="ECO:0000256" key="10">
    <source>
        <dbReference type="RuleBase" id="RU003357"/>
    </source>
</evidence>
<dbReference type="InterPro" id="IPR039426">
    <property type="entry name" value="TonB-dep_rcpt-like"/>
</dbReference>
<evidence type="ECO:0000259" key="12">
    <source>
        <dbReference type="Pfam" id="PF00593"/>
    </source>
</evidence>
<proteinExistence type="inferred from homology"/>
<dbReference type="SUPFAM" id="SSF56935">
    <property type="entry name" value="Porins"/>
    <property type="match status" value="1"/>
</dbReference>
<keyword evidence="7 9" id="KW-0472">Membrane</keyword>
<organism evidence="14 15">
    <name type="scientific">Litoribrevibacter euphylliae</name>
    <dbReference type="NCBI Taxonomy" id="1834034"/>
    <lineage>
        <taxon>Bacteria</taxon>
        <taxon>Pseudomonadati</taxon>
        <taxon>Pseudomonadota</taxon>
        <taxon>Gammaproteobacteria</taxon>
        <taxon>Oceanospirillales</taxon>
        <taxon>Oceanospirillaceae</taxon>
        <taxon>Litoribrevibacter</taxon>
    </lineage>
</organism>
<dbReference type="InterPro" id="IPR012910">
    <property type="entry name" value="Plug_dom"/>
</dbReference>
<keyword evidence="6 10" id="KW-0798">TonB box</keyword>
<keyword evidence="3 9" id="KW-0813">Transport</keyword>
<dbReference type="Proteomes" id="UP001595476">
    <property type="component" value="Unassembled WGS sequence"/>
</dbReference>
<dbReference type="PANTHER" id="PTHR30069:SF41">
    <property type="entry name" value="HEME_HEMOPEXIN UTILIZATION PROTEIN C"/>
    <property type="match status" value="1"/>
</dbReference>
<evidence type="ECO:0000256" key="11">
    <source>
        <dbReference type="SAM" id="SignalP"/>
    </source>
</evidence>
<evidence type="ECO:0000259" key="13">
    <source>
        <dbReference type="Pfam" id="PF07715"/>
    </source>
</evidence>
<evidence type="ECO:0000256" key="8">
    <source>
        <dbReference type="ARBA" id="ARBA00023237"/>
    </source>
</evidence>
<evidence type="ECO:0000256" key="6">
    <source>
        <dbReference type="ARBA" id="ARBA00023077"/>
    </source>
</evidence>
<keyword evidence="5 9" id="KW-0812">Transmembrane</keyword>
<keyword evidence="11" id="KW-0732">Signal</keyword>
<feature type="domain" description="TonB-dependent receptor-like beta-barrel" evidence="12">
    <location>
        <begin position="275"/>
        <end position="673"/>
    </location>
</feature>
<name>A0ABV7HFV8_9GAMM</name>
<keyword evidence="8 9" id="KW-0998">Cell outer membrane</keyword>
<evidence type="ECO:0000313" key="15">
    <source>
        <dbReference type="Proteomes" id="UP001595476"/>
    </source>
</evidence>
<dbReference type="InterPro" id="IPR036942">
    <property type="entry name" value="Beta-barrel_TonB_sf"/>
</dbReference>
<evidence type="ECO:0000256" key="4">
    <source>
        <dbReference type="ARBA" id="ARBA00022452"/>
    </source>
</evidence>
<evidence type="ECO:0000313" key="14">
    <source>
        <dbReference type="EMBL" id="MFC3152749.1"/>
    </source>
</evidence>
<evidence type="ECO:0000256" key="1">
    <source>
        <dbReference type="ARBA" id="ARBA00004571"/>
    </source>
</evidence>
<dbReference type="CDD" id="cd01347">
    <property type="entry name" value="ligand_gated_channel"/>
    <property type="match status" value="1"/>
</dbReference>
<dbReference type="Gene3D" id="2.40.170.20">
    <property type="entry name" value="TonB-dependent receptor, beta-barrel domain"/>
    <property type="match status" value="1"/>
</dbReference>
<dbReference type="EMBL" id="JBHRSZ010000007">
    <property type="protein sequence ID" value="MFC3152749.1"/>
    <property type="molecule type" value="Genomic_DNA"/>
</dbReference>
<comment type="caution">
    <text evidence="14">The sequence shown here is derived from an EMBL/GenBank/DDBJ whole genome shotgun (WGS) entry which is preliminary data.</text>
</comment>